<dbReference type="Ensembl" id="ENSTRUT00000021160.3">
    <property type="protein sequence ID" value="ENSTRUP00000049675.2"/>
    <property type="gene ID" value="ENSTRUG00000008416.3"/>
</dbReference>
<evidence type="ECO:0000313" key="17">
    <source>
        <dbReference type="Ensembl" id="ENSTRUP00000049675.2"/>
    </source>
</evidence>
<feature type="compositionally biased region" description="Low complexity" evidence="15">
    <location>
        <begin position="17"/>
        <end position="28"/>
    </location>
</feature>
<reference evidence="17" key="3">
    <citation type="submission" date="2025-09" db="UniProtKB">
        <authorList>
            <consortium name="Ensembl"/>
        </authorList>
    </citation>
    <scope>IDENTIFICATION</scope>
</reference>
<dbReference type="GO" id="GO:0031210">
    <property type="term" value="F:phosphatidylcholine binding"/>
    <property type="evidence" value="ECO:0007669"/>
    <property type="project" value="TreeGrafter"/>
</dbReference>
<proteinExistence type="inferred from homology"/>
<dbReference type="Proteomes" id="UP000005226">
    <property type="component" value="Chromosome 5"/>
</dbReference>
<feature type="region of interest" description="Disordered" evidence="15">
    <location>
        <begin position="231"/>
        <end position="254"/>
    </location>
</feature>
<evidence type="ECO:0000256" key="6">
    <source>
        <dbReference type="ARBA" id="ARBA00023034"/>
    </source>
</evidence>
<comment type="catalytic activity">
    <reaction evidence="11">
        <text>a 1,2-diacyl-sn-glycero-3-phospho-(1D-myo-inositol)(in) = a 1,2-diacyl-sn-glycero-3-phospho-(1D-myo-inositol)(out)</text>
        <dbReference type="Rhea" id="RHEA:38691"/>
        <dbReference type="ChEBI" id="CHEBI:57880"/>
    </reaction>
    <physiologicalReaction direction="left-to-right" evidence="11">
        <dbReference type="Rhea" id="RHEA:38692"/>
    </physiologicalReaction>
</comment>
<keyword evidence="7" id="KW-0445">Lipid transport</keyword>
<evidence type="ECO:0000256" key="4">
    <source>
        <dbReference type="ARBA" id="ARBA00022824"/>
    </source>
</evidence>
<comment type="subcellular location">
    <subcellularLocation>
        <location evidence="2">Endoplasmic reticulum membrane</location>
    </subcellularLocation>
    <subcellularLocation>
        <location evidence="1">Golgi apparatus membrane</location>
    </subcellularLocation>
</comment>
<evidence type="ECO:0000313" key="18">
    <source>
        <dbReference type="Proteomes" id="UP000005226"/>
    </source>
</evidence>
<dbReference type="OMA" id="YPQMCAY"/>
<dbReference type="GO" id="GO:0008526">
    <property type="term" value="F:phosphatidylinositol transfer activity"/>
    <property type="evidence" value="ECO:0007669"/>
    <property type="project" value="TreeGrafter"/>
</dbReference>
<evidence type="ECO:0000256" key="12">
    <source>
        <dbReference type="ARBA" id="ARBA00036388"/>
    </source>
</evidence>
<sequence length="254" mass="28726">CIYGAHQGISCCVTSLSGSVSSSGSVAEGSKKETGGGEGIEVLKNEPYEGEVSAFIKLIAPEGSLAFHEKAWNAYPYCRTIVTNGYMKDDIVIKIETWHKPDMGALENVHQLDEETLKGVEVVSLDIANKDEEAPGDYKPEEEPALLQSTKTGRGPLSPEWKDELRSECPQMCTYKLVTVQFHWWGLQTKVENFIHKQEKRIFTNFHRQLFCWMDRWVGLSMEDIRQMEDETQKELEELRNKGPVRGTTAAHEQ</sequence>
<evidence type="ECO:0000256" key="9">
    <source>
        <dbReference type="ARBA" id="ARBA00023136"/>
    </source>
</evidence>
<protein>
    <recommendedName>
        <fullName evidence="14">Phosphatidylinositol transfer protein beta isoform</fullName>
    </recommendedName>
</protein>
<keyword evidence="18" id="KW-1185">Reference proteome</keyword>
<dbReference type="InParanoid" id="A0A3B5K8I9"/>
<dbReference type="Gene3D" id="3.30.530.20">
    <property type="match status" value="1"/>
</dbReference>
<dbReference type="GO" id="GO:0008525">
    <property type="term" value="F:phosphatidylcholine transporter activity"/>
    <property type="evidence" value="ECO:0007669"/>
    <property type="project" value="TreeGrafter"/>
</dbReference>
<evidence type="ECO:0000256" key="5">
    <source>
        <dbReference type="ARBA" id="ARBA00022990"/>
    </source>
</evidence>
<dbReference type="GeneTree" id="ENSGT00940000155101"/>
<dbReference type="GO" id="GO:0005789">
    <property type="term" value="C:endoplasmic reticulum membrane"/>
    <property type="evidence" value="ECO:0007669"/>
    <property type="project" value="UniProtKB-SubCell"/>
</dbReference>
<feature type="region of interest" description="Disordered" evidence="15">
    <location>
        <begin position="17"/>
        <end position="40"/>
    </location>
</feature>
<evidence type="ECO:0000256" key="2">
    <source>
        <dbReference type="ARBA" id="ARBA00004586"/>
    </source>
</evidence>
<dbReference type="GO" id="GO:0000139">
    <property type="term" value="C:Golgi membrane"/>
    <property type="evidence" value="ECO:0007669"/>
    <property type="project" value="UniProtKB-SubCell"/>
</dbReference>
<evidence type="ECO:0000256" key="8">
    <source>
        <dbReference type="ARBA" id="ARBA00023121"/>
    </source>
</evidence>
<dbReference type="InterPro" id="IPR001666">
    <property type="entry name" value="PI_transfer"/>
</dbReference>
<reference evidence="17" key="2">
    <citation type="submission" date="2025-08" db="UniProtKB">
        <authorList>
            <consortium name="Ensembl"/>
        </authorList>
    </citation>
    <scope>IDENTIFICATION</scope>
</reference>
<dbReference type="InterPro" id="IPR023393">
    <property type="entry name" value="START-like_dom_sf"/>
</dbReference>
<keyword evidence="5" id="KW-0007">Acetylation</keyword>
<comment type="catalytic activity">
    <reaction evidence="10">
        <text>a 1,2-diacyl-sn-glycero-3-phosphocholine(in) = a 1,2-diacyl-sn-glycero-3-phosphocholine(out)</text>
        <dbReference type="Rhea" id="RHEA:38571"/>
        <dbReference type="ChEBI" id="CHEBI:57643"/>
    </reaction>
    <physiologicalReaction direction="left-to-right" evidence="10">
        <dbReference type="Rhea" id="RHEA:38572"/>
    </physiologicalReaction>
</comment>
<evidence type="ECO:0000256" key="10">
    <source>
        <dbReference type="ARBA" id="ARBA00023723"/>
    </source>
</evidence>
<keyword evidence="4" id="KW-0256">Endoplasmic reticulum</keyword>
<dbReference type="PANTHER" id="PTHR10658">
    <property type="entry name" value="PHOSPHATIDYLINOSITOL TRANSFER PROTEIN"/>
    <property type="match status" value="1"/>
</dbReference>
<keyword evidence="3" id="KW-0813">Transport</keyword>
<keyword evidence="9" id="KW-0472">Membrane</keyword>
<dbReference type="AlphaFoldDB" id="A0A3B5K8I9"/>
<dbReference type="GO" id="GO:0035091">
    <property type="term" value="F:phosphatidylinositol binding"/>
    <property type="evidence" value="ECO:0007669"/>
    <property type="project" value="TreeGrafter"/>
</dbReference>
<name>A0A3B5K8I9_TAKRU</name>
<organism evidence="17 18">
    <name type="scientific">Takifugu rubripes</name>
    <name type="common">Japanese pufferfish</name>
    <name type="synonym">Fugu rubripes</name>
    <dbReference type="NCBI Taxonomy" id="31033"/>
    <lineage>
        <taxon>Eukaryota</taxon>
        <taxon>Metazoa</taxon>
        <taxon>Chordata</taxon>
        <taxon>Craniata</taxon>
        <taxon>Vertebrata</taxon>
        <taxon>Euteleostomi</taxon>
        <taxon>Actinopterygii</taxon>
        <taxon>Neopterygii</taxon>
        <taxon>Teleostei</taxon>
        <taxon>Neoteleostei</taxon>
        <taxon>Acanthomorphata</taxon>
        <taxon>Eupercaria</taxon>
        <taxon>Tetraodontiformes</taxon>
        <taxon>Tetradontoidea</taxon>
        <taxon>Tetraodontidae</taxon>
        <taxon>Takifugu</taxon>
    </lineage>
</organism>
<evidence type="ECO:0000256" key="11">
    <source>
        <dbReference type="ARBA" id="ARBA00024146"/>
    </source>
</evidence>
<evidence type="ECO:0000256" key="1">
    <source>
        <dbReference type="ARBA" id="ARBA00004394"/>
    </source>
</evidence>
<evidence type="ECO:0000256" key="3">
    <source>
        <dbReference type="ARBA" id="ARBA00022448"/>
    </source>
</evidence>
<feature type="domain" description="Phosphatidylinositol transfer protein N-terminal" evidence="16">
    <location>
        <begin position="52"/>
        <end position="234"/>
    </location>
</feature>
<feature type="compositionally biased region" description="Basic and acidic residues" evidence="15">
    <location>
        <begin position="231"/>
        <end position="241"/>
    </location>
</feature>
<evidence type="ECO:0000256" key="13">
    <source>
        <dbReference type="ARBA" id="ARBA00038104"/>
    </source>
</evidence>
<accession>A0A3B5K8I9</accession>
<keyword evidence="8" id="KW-0446">Lipid-binding</keyword>
<feature type="compositionally biased region" description="Basic and acidic residues" evidence="15">
    <location>
        <begin position="29"/>
        <end position="40"/>
    </location>
</feature>
<evidence type="ECO:0000256" key="15">
    <source>
        <dbReference type="SAM" id="MobiDB-lite"/>
    </source>
</evidence>
<dbReference type="PANTHER" id="PTHR10658:SF27">
    <property type="entry name" value="PHOSPHATIDYLINOSITOL TRANSFER PROTEIN BETA ISOFORM"/>
    <property type="match status" value="1"/>
</dbReference>
<evidence type="ECO:0000259" key="16">
    <source>
        <dbReference type="Pfam" id="PF02121"/>
    </source>
</evidence>
<dbReference type="Pfam" id="PF02121">
    <property type="entry name" value="IP_trans"/>
    <property type="match status" value="1"/>
</dbReference>
<comment type="catalytic activity">
    <reaction evidence="12">
        <text>an N-(acyl)-sphingosylphosphocholine(in) = an N-(acyl)-sphingosylphosphocholine(out)</text>
        <dbReference type="Rhea" id="RHEA:43776"/>
        <dbReference type="ChEBI" id="CHEBI:64583"/>
    </reaction>
    <physiologicalReaction direction="left-to-right" evidence="12">
        <dbReference type="Rhea" id="RHEA:43777"/>
    </physiologicalReaction>
</comment>
<dbReference type="InterPro" id="IPR055261">
    <property type="entry name" value="PI_transfer_N"/>
</dbReference>
<dbReference type="SUPFAM" id="SSF55961">
    <property type="entry name" value="Bet v1-like"/>
    <property type="match status" value="1"/>
</dbReference>
<evidence type="ECO:0000256" key="7">
    <source>
        <dbReference type="ARBA" id="ARBA00023055"/>
    </source>
</evidence>
<comment type="similarity">
    <text evidence="13">Belongs to the PtdIns transfer protein family. PI transfer class I subfamily.</text>
</comment>
<reference evidence="17 18" key="1">
    <citation type="journal article" date="2011" name="Genome Biol. Evol.">
        <title>Integration of the genetic map and genome assembly of fugu facilitates insights into distinct features of genome evolution in teleosts and mammals.</title>
        <authorList>
            <person name="Kai W."/>
            <person name="Kikuchi K."/>
            <person name="Tohari S."/>
            <person name="Chew A.K."/>
            <person name="Tay A."/>
            <person name="Fujiwara A."/>
            <person name="Hosoya S."/>
            <person name="Suetake H."/>
            <person name="Naruse K."/>
            <person name="Brenner S."/>
            <person name="Suzuki Y."/>
            <person name="Venkatesh B."/>
        </authorList>
    </citation>
    <scope>NUCLEOTIDE SEQUENCE [LARGE SCALE GENOMIC DNA]</scope>
</reference>
<dbReference type="PRINTS" id="PR00391">
    <property type="entry name" value="PITRANSFER"/>
</dbReference>
<evidence type="ECO:0000256" key="14">
    <source>
        <dbReference type="ARBA" id="ARBA00041171"/>
    </source>
</evidence>
<keyword evidence="6" id="KW-0333">Golgi apparatus</keyword>